<dbReference type="STRING" id="659014.SAMN04487996_111143"/>
<dbReference type="InterPro" id="IPR007055">
    <property type="entry name" value="BON_dom"/>
</dbReference>
<dbReference type="OrthoDB" id="969534at2"/>
<keyword evidence="3" id="KW-1185">Reference proteome</keyword>
<sequence length="100" mass="11110">MKNDKTDIVENKSPGSLISGALAVDSELAESVFEILHGDCMIESAKISVRVLNRTVYLEGAVNSENERNMAYHDAINIFGVRSVVNYLTFPYPYIRVNKG</sequence>
<dbReference type="PROSITE" id="PS50914">
    <property type="entry name" value="BON"/>
    <property type="match status" value="1"/>
</dbReference>
<feature type="domain" description="BON" evidence="1">
    <location>
        <begin position="24"/>
        <end position="92"/>
    </location>
</feature>
<protein>
    <submittedName>
        <fullName evidence="2">BON domain-containing protein</fullName>
    </submittedName>
</protein>
<dbReference type="EMBL" id="FNAN01000011">
    <property type="protein sequence ID" value="SDF55905.1"/>
    <property type="molecule type" value="Genomic_DNA"/>
</dbReference>
<evidence type="ECO:0000313" key="3">
    <source>
        <dbReference type="Proteomes" id="UP000198748"/>
    </source>
</evidence>
<organism evidence="2 3">
    <name type="scientific">Dyadobacter soli</name>
    <dbReference type="NCBI Taxonomy" id="659014"/>
    <lineage>
        <taxon>Bacteria</taxon>
        <taxon>Pseudomonadati</taxon>
        <taxon>Bacteroidota</taxon>
        <taxon>Cytophagia</taxon>
        <taxon>Cytophagales</taxon>
        <taxon>Spirosomataceae</taxon>
        <taxon>Dyadobacter</taxon>
    </lineage>
</organism>
<dbReference type="Pfam" id="PF04972">
    <property type="entry name" value="BON"/>
    <property type="match status" value="1"/>
</dbReference>
<reference evidence="3" key="1">
    <citation type="submission" date="2016-10" db="EMBL/GenBank/DDBJ databases">
        <authorList>
            <person name="Varghese N."/>
            <person name="Submissions S."/>
        </authorList>
    </citation>
    <scope>NUCLEOTIDE SEQUENCE [LARGE SCALE GENOMIC DNA]</scope>
    <source>
        <strain evidence="3">DSM 25329</strain>
    </source>
</reference>
<dbReference type="Proteomes" id="UP000198748">
    <property type="component" value="Unassembled WGS sequence"/>
</dbReference>
<dbReference type="RefSeq" id="WP_090153447.1">
    <property type="nucleotide sequence ID" value="NZ_FNAN01000011.1"/>
</dbReference>
<accession>A0A1G7M274</accession>
<dbReference type="Gene3D" id="3.30.1340.30">
    <property type="match status" value="1"/>
</dbReference>
<evidence type="ECO:0000259" key="1">
    <source>
        <dbReference type="PROSITE" id="PS50914"/>
    </source>
</evidence>
<dbReference type="AlphaFoldDB" id="A0A1G7M274"/>
<name>A0A1G7M274_9BACT</name>
<gene>
    <name evidence="2" type="ORF">SAMN04487996_111143</name>
</gene>
<proteinExistence type="predicted"/>
<evidence type="ECO:0000313" key="2">
    <source>
        <dbReference type="EMBL" id="SDF55905.1"/>
    </source>
</evidence>